<name>A0A3G5AAL2_9VIRU</name>
<reference evidence="1" key="1">
    <citation type="submission" date="2018-10" db="EMBL/GenBank/DDBJ databases">
        <title>Hidden diversity of soil giant viruses.</title>
        <authorList>
            <person name="Schulz F."/>
            <person name="Alteio L."/>
            <person name="Goudeau D."/>
            <person name="Ryan E.M."/>
            <person name="Malmstrom R.R."/>
            <person name="Blanchard J."/>
            <person name="Woyke T."/>
        </authorList>
    </citation>
    <scope>NUCLEOTIDE SEQUENCE</scope>
    <source>
        <strain evidence="1">HYV1</strain>
    </source>
</reference>
<evidence type="ECO:0000313" key="1">
    <source>
        <dbReference type="EMBL" id="AYV82883.1"/>
    </source>
</evidence>
<proteinExistence type="predicted"/>
<organism evidence="1">
    <name type="scientific">Hyperionvirus sp</name>
    <dbReference type="NCBI Taxonomy" id="2487770"/>
    <lineage>
        <taxon>Viruses</taxon>
        <taxon>Varidnaviria</taxon>
        <taxon>Bamfordvirae</taxon>
        <taxon>Nucleocytoviricota</taxon>
        <taxon>Megaviricetes</taxon>
        <taxon>Imitervirales</taxon>
        <taxon>Mimiviridae</taxon>
        <taxon>Klosneuvirinae</taxon>
    </lineage>
</organism>
<protein>
    <submittedName>
        <fullName evidence="1">Uncharacterized protein</fullName>
    </submittedName>
</protein>
<sequence>MAACIERKAPSPIKSSKKVNLAELSSDEIVRRLMFLFPGDKYDFGALCDLRQFLCVNPARTKILFDLTSRAYKYQLLKGAVISGSYDIVSHLLSQNIYPNKAVKQNEYMLELKEYGEIIEFSIRMVTNKMGWPMFSNKKITSPSEAKERVKMCLTLINADPDCVINSIDNQWSILRSAAFNDLIEIVERVFQIAVFDCGVCPHPDDLRQFFSNVGINKAKKVFNFLIERVIPIMYKKFPERKLASYLTNALEFTIQSDQLEMFSLIFPLYNDNSTAPAPGNGLMVVFQCAYDYNAINIMNFLFQYNQMKKIKPIIILNRWIELIAPTIENIYSEKPKIKKLTLLLAYNKFPTEVNYDYLNNYFHPTRNFYRCYFLYRRGAYFSLIEGFNLIFLIRNIRFFQKTIITHVIERGNELTAFNSSSNGLFKIIESYLFDLNCFFYDDD</sequence>
<accession>A0A3G5AAL2</accession>
<gene>
    <name evidence="1" type="ORF">Hyperionvirus3_29</name>
</gene>
<dbReference type="EMBL" id="MK072385">
    <property type="protein sequence ID" value="AYV82883.1"/>
    <property type="molecule type" value="Genomic_DNA"/>
</dbReference>